<dbReference type="InterPro" id="IPR056483">
    <property type="entry name" value="Hisat_C"/>
</dbReference>
<dbReference type="Pfam" id="PF24066">
    <property type="entry name" value="Hisat_C"/>
    <property type="match status" value="1"/>
</dbReference>
<dbReference type="PANTHER" id="PTHR47403:SF6">
    <property type="entry name" value="N-ACETYLTRANSFERASE DOMAIN-CONTAINING PROTEIN"/>
    <property type="match status" value="1"/>
</dbReference>
<dbReference type="InterPro" id="IPR016181">
    <property type="entry name" value="Acyl_CoA_acyltransferase"/>
</dbReference>
<gene>
    <name evidence="2" type="ORF">SNE40_010730</name>
</gene>
<evidence type="ECO:0000259" key="1">
    <source>
        <dbReference type="PROSITE" id="PS51186"/>
    </source>
</evidence>
<dbReference type="CDD" id="cd04301">
    <property type="entry name" value="NAT_SF"/>
    <property type="match status" value="1"/>
</dbReference>
<sequence length="310" mass="35871">MADSLVIRSATLDDYQGVMDIGKLYDGLDYLPVQYEKYLKRFNCYVGEIDGEIVAFHADRLVDAGVTIVNAAARVKESFQGRGILAAILKHVRDSYVNQKTVKYETMTVNNVNVHGERIKRKFTLLLERILVELIGDVGDFNPNKFESDQTAVQELTSEDLKKIFQSKDTCSRLFPGERIVPNWYPYRLLPENIPLMMDWFKFWGTKISDQSTYKTLTVTEHFHLGEMLIFKLCIYGNDVVDIQQHCLKHIQNLNLLVKMGTCTSIIVHITYSLDFQDTATFLSMFEKCGFKINDDLHHNRMLVYEREIK</sequence>
<dbReference type="InterPro" id="IPR000182">
    <property type="entry name" value="GNAT_dom"/>
</dbReference>
<feature type="domain" description="N-acetyltransferase" evidence="1">
    <location>
        <begin position="5"/>
        <end position="133"/>
    </location>
</feature>
<dbReference type="EMBL" id="JAZGQO010000007">
    <property type="protein sequence ID" value="KAK6183203.1"/>
    <property type="molecule type" value="Genomic_DNA"/>
</dbReference>
<organism evidence="2 3">
    <name type="scientific">Patella caerulea</name>
    <name type="common">Rayed Mediterranean limpet</name>
    <dbReference type="NCBI Taxonomy" id="87958"/>
    <lineage>
        <taxon>Eukaryota</taxon>
        <taxon>Metazoa</taxon>
        <taxon>Spiralia</taxon>
        <taxon>Lophotrochozoa</taxon>
        <taxon>Mollusca</taxon>
        <taxon>Gastropoda</taxon>
        <taxon>Patellogastropoda</taxon>
        <taxon>Patelloidea</taxon>
        <taxon>Patellidae</taxon>
        <taxon>Patella</taxon>
    </lineage>
</organism>
<comment type="caution">
    <text evidence="2">The sequence shown here is derived from an EMBL/GenBank/DDBJ whole genome shotgun (WGS) entry which is preliminary data.</text>
</comment>
<reference evidence="2 3" key="1">
    <citation type="submission" date="2024-01" db="EMBL/GenBank/DDBJ databases">
        <title>The genome of the rayed Mediterranean limpet Patella caerulea (Linnaeus, 1758).</title>
        <authorList>
            <person name="Anh-Thu Weber A."/>
            <person name="Halstead-Nussloch G."/>
        </authorList>
    </citation>
    <scope>NUCLEOTIDE SEQUENCE [LARGE SCALE GENOMIC DNA]</scope>
    <source>
        <strain evidence="2">AATW-2023a</strain>
        <tissue evidence="2">Whole specimen</tissue>
    </source>
</reference>
<dbReference type="AlphaFoldDB" id="A0AAN8K1K9"/>
<dbReference type="Proteomes" id="UP001347796">
    <property type="component" value="Unassembled WGS sequence"/>
</dbReference>
<dbReference type="PROSITE" id="PS51186">
    <property type="entry name" value="GNAT"/>
    <property type="match status" value="1"/>
</dbReference>
<dbReference type="PANTHER" id="PTHR47403">
    <property type="entry name" value="LOC100145250 PROTEIN"/>
    <property type="match status" value="1"/>
</dbReference>
<accession>A0AAN8K1K9</accession>
<protein>
    <recommendedName>
        <fullName evidence="1">N-acetyltransferase domain-containing protein</fullName>
    </recommendedName>
</protein>
<evidence type="ECO:0000313" key="3">
    <source>
        <dbReference type="Proteomes" id="UP001347796"/>
    </source>
</evidence>
<dbReference type="Gene3D" id="3.40.630.30">
    <property type="match status" value="1"/>
</dbReference>
<dbReference type="GO" id="GO:0016747">
    <property type="term" value="F:acyltransferase activity, transferring groups other than amino-acyl groups"/>
    <property type="evidence" value="ECO:0007669"/>
    <property type="project" value="InterPro"/>
</dbReference>
<keyword evidence="3" id="KW-1185">Reference proteome</keyword>
<evidence type="ECO:0000313" key="2">
    <source>
        <dbReference type="EMBL" id="KAK6183203.1"/>
    </source>
</evidence>
<name>A0AAN8K1K9_PATCE</name>
<proteinExistence type="predicted"/>
<dbReference type="SUPFAM" id="SSF55729">
    <property type="entry name" value="Acyl-CoA N-acyltransferases (Nat)"/>
    <property type="match status" value="1"/>
</dbReference>